<evidence type="ECO:0000256" key="3">
    <source>
        <dbReference type="ARBA" id="ARBA00022746"/>
    </source>
</evidence>
<dbReference type="Gene3D" id="1.10.600.10">
    <property type="entry name" value="Farnesyl Diphosphate Synthase"/>
    <property type="match status" value="1"/>
</dbReference>
<evidence type="ECO:0000256" key="2">
    <source>
        <dbReference type="ARBA" id="ARBA00012396"/>
    </source>
</evidence>
<comment type="caution">
    <text evidence="4">The sequence shown here is derived from an EMBL/GenBank/DDBJ whole genome shotgun (WGS) entry which is preliminary data.</text>
</comment>
<organism evidence="4 5">
    <name type="scientific">Polysphondylium violaceum</name>
    <dbReference type="NCBI Taxonomy" id="133409"/>
    <lineage>
        <taxon>Eukaryota</taxon>
        <taxon>Amoebozoa</taxon>
        <taxon>Evosea</taxon>
        <taxon>Eumycetozoa</taxon>
        <taxon>Dictyostelia</taxon>
        <taxon>Dictyosteliales</taxon>
        <taxon>Dictyosteliaceae</taxon>
        <taxon>Polysphondylium</taxon>
    </lineage>
</organism>
<name>A0A8J4V5C7_9MYCE</name>
<keyword evidence="5" id="KW-1185">Reference proteome</keyword>
<dbReference type="GO" id="GO:0016117">
    <property type="term" value="P:carotenoid biosynthetic process"/>
    <property type="evidence" value="ECO:0007669"/>
    <property type="project" value="UniProtKB-KW"/>
</dbReference>
<dbReference type="Proteomes" id="UP000695562">
    <property type="component" value="Unassembled WGS sequence"/>
</dbReference>
<sequence length="366" mass="41883">MINRLSLNVLGSCKKIGSNRLLVSSTSNIYNKNVLNFSTSTKTTNNNNKDKLTTKSIQDKVENITAKENVASPSTKSISIDEIATPQDYNYVFERAKLSDKENYRCSLLINDPSARRASYALRTFNIETVSTDFGVKTEKMAKLRLAFWKDAINNIYNGKVYDQPLTRVLAQIIKEKQLTKTWFIKLLNRREKDLQSVQLRDMDELEAYSDDIYSSLILLTLEAMGVKGNHDIEHCASHLGKAVGIMVLIRGTPFHVSRRKLYIPVELTTKYGIKPEQLFRGEVDVPALKNAIYDMASLAKLHLEKARSFKAPPPTNQAFLIAQMVEDFLRRIQQVDFNVFKYEEDTTPDALLLIKLYKNKFFDKF</sequence>
<dbReference type="EC" id="2.5.1.32" evidence="2"/>
<evidence type="ECO:0000256" key="1">
    <source>
        <dbReference type="ARBA" id="ARBA00001805"/>
    </source>
</evidence>
<dbReference type="PANTHER" id="PTHR31480">
    <property type="entry name" value="BIFUNCTIONAL LYCOPENE CYCLASE/PHYTOENE SYNTHASE"/>
    <property type="match status" value="1"/>
</dbReference>
<proteinExistence type="predicted"/>
<comment type="catalytic activity">
    <reaction evidence="1">
        <text>2 (2E,6E,10E)-geranylgeranyl diphosphate = 15-cis-phytoene + 2 diphosphate</text>
        <dbReference type="Rhea" id="RHEA:34475"/>
        <dbReference type="ChEBI" id="CHEBI:27787"/>
        <dbReference type="ChEBI" id="CHEBI:33019"/>
        <dbReference type="ChEBI" id="CHEBI:58756"/>
        <dbReference type="EC" id="2.5.1.32"/>
    </reaction>
</comment>
<evidence type="ECO:0000313" key="5">
    <source>
        <dbReference type="Proteomes" id="UP000695562"/>
    </source>
</evidence>
<keyword evidence="3" id="KW-0125">Carotenoid biosynthesis</keyword>
<dbReference type="SUPFAM" id="SSF48576">
    <property type="entry name" value="Terpenoid synthases"/>
    <property type="match status" value="1"/>
</dbReference>
<dbReference type="Pfam" id="PF00494">
    <property type="entry name" value="SQS_PSY"/>
    <property type="match status" value="1"/>
</dbReference>
<dbReference type="InterPro" id="IPR002060">
    <property type="entry name" value="Squ/phyt_synthse"/>
</dbReference>
<reference evidence="4" key="1">
    <citation type="submission" date="2020-01" db="EMBL/GenBank/DDBJ databases">
        <title>Development of genomics and gene disruption for Polysphondylium violaceum indicates a role for the polyketide synthase stlB in stalk morphogenesis.</title>
        <authorList>
            <person name="Narita B."/>
            <person name="Kawabe Y."/>
            <person name="Kin K."/>
            <person name="Saito T."/>
            <person name="Gibbs R."/>
            <person name="Kuspa A."/>
            <person name="Muzny D."/>
            <person name="Queller D."/>
            <person name="Richards S."/>
            <person name="Strassman J."/>
            <person name="Sucgang R."/>
            <person name="Worley K."/>
            <person name="Schaap P."/>
        </authorList>
    </citation>
    <scope>NUCLEOTIDE SEQUENCE</scope>
    <source>
        <strain evidence="4">QSvi11</strain>
    </source>
</reference>
<dbReference type="AlphaFoldDB" id="A0A8J4V5C7"/>
<dbReference type="EMBL" id="AJWJ01000150">
    <property type="protein sequence ID" value="KAF2074372.1"/>
    <property type="molecule type" value="Genomic_DNA"/>
</dbReference>
<dbReference type="InterPro" id="IPR008949">
    <property type="entry name" value="Isoprenoid_synthase_dom_sf"/>
</dbReference>
<protein>
    <recommendedName>
        <fullName evidence="2">15-cis-phytoene synthase</fullName>
        <ecNumber evidence="2">2.5.1.32</ecNumber>
    </recommendedName>
</protein>
<evidence type="ECO:0000313" key="4">
    <source>
        <dbReference type="EMBL" id="KAF2074372.1"/>
    </source>
</evidence>
<gene>
    <name evidence="4" type="ORF">CYY_004306</name>
</gene>
<dbReference type="OrthoDB" id="270318at2759"/>
<accession>A0A8J4V5C7</accession>